<dbReference type="InterPro" id="IPR006342">
    <property type="entry name" value="FkbM_mtfrase"/>
</dbReference>
<dbReference type="InterPro" id="IPR029063">
    <property type="entry name" value="SAM-dependent_MTases_sf"/>
</dbReference>
<accession>A0A7S3UJR2</accession>
<dbReference type="Gene3D" id="3.40.50.150">
    <property type="entry name" value="Vaccinia Virus protein VP39"/>
    <property type="match status" value="1"/>
</dbReference>
<organism evidence="2">
    <name type="scientific">Oxyrrhis marina</name>
    <name type="common">Dinoflagellate</name>
    <dbReference type="NCBI Taxonomy" id="2969"/>
    <lineage>
        <taxon>Eukaryota</taxon>
        <taxon>Sar</taxon>
        <taxon>Alveolata</taxon>
        <taxon>Dinophyceae</taxon>
        <taxon>Oxyrrhinales</taxon>
        <taxon>Oxyrrhinaceae</taxon>
        <taxon>Oxyrrhis</taxon>
    </lineage>
</organism>
<dbReference type="Pfam" id="PF05050">
    <property type="entry name" value="Methyltransf_21"/>
    <property type="match status" value="1"/>
</dbReference>
<dbReference type="EMBL" id="HBIT01006173">
    <property type="protein sequence ID" value="CAE0617203.1"/>
    <property type="molecule type" value="Transcribed_RNA"/>
</dbReference>
<evidence type="ECO:0000313" key="2">
    <source>
        <dbReference type="EMBL" id="CAE0617203.1"/>
    </source>
</evidence>
<evidence type="ECO:0000259" key="1">
    <source>
        <dbReference type="Pfam" id="PF05050"/>
    </source>
</evidence>
<dbReference type="AlphaFoldDB" id="A0A7S3UJR2"/>
<reference evidence="2" key="1">
    <citation type="submission" date="2021-01" db="EMBL/GenBank/DDBJ databases">
        <authorList>
            <person name="Corre E."/>
            <person name="Pelletier E."/>
            <person name="Niang G."/>
            <person name="Scheremetjew M."/>
            <person name="Finn R."/>
            <person name="Kale V."/>
            <person name="Holt S."/>
            <person name="Cochrane G."/>
            <person name="Meng A."/>
            <person name="Brown T."/>
            <person name="Cohen L."/>
        </authorList>
    </citation>
    <scope>NUCLEOTIDE SEQUENCE</scope>
    <source>
        <strain evidence="2">CCMP1795</strain>
    </source>
</reference>
<name>A0A7S3UJR2_OXYMA</name>
<gene>
    <name evidence="2" type="ORF">OMAR00292_LOCUS3079</name>
</gene>
<proteinExistence type="predicted"/>
<sequence>MASGFCVVGVEADATLVADATSAFQTELTTGQLRLVHVAVALRDEDVNTEQVFFENHCTKEWNSFLPTVGCRSCSSPHHLDESSCTRHKVTTVSCASIFAQFGVPVYLKLDVEGAETGCFEALSKLAVRPSYLSVEATGAEYVDAI</sequence>
<feature type="domain" description="Methyltransferase FkbM" evidence="1">
    <location>
        <begin position="72"/>
        <end position="141"/>
    </location>
</feature>
<protein>
    <recommendedName>
        <fullName evidence="1">Methyltransferase FkbM domain-containing protein</fullName>
    </recommendedName>
</protein>